<keyword evidence="1" id="KW-0175">Coiled coil</keyword>
<dbReference type="EMBL" id="MIKE01000025">
    <property type="protein sequence ID" value="OHT44031.1"/>
    <property type="molecule type" value="Genomic_DNA"/>
</dbReference>
<dbReference type="Proteomes" id="UP000198319">
    <property type="component" value="Unassembled WGS sequence"/>
</dbReference>
<comment type="caution">
    <text evidence="2">The sequence shown here is derived from an EMBL/GenBank/DDBJ whole genome shotgun (WGS) entry which is preliminary data.</text>
</comment>
<dbReference type="RefSeq" id="WP_070907992.1">
    <property type="nucleotide sequence ID" value="NZ_MIKE01000025.1"/>
</dbReference>
<proteinExistence type="predicted"/>
<dbReference type="STRING" id="1278819.BHE19_13935"/>
<evidence type="ECO:0000313" key="4">
    <source>
        <dbReference type="Proteomes" id="UP000180252"/>
    </source>
</evidence>
<reference evidence="4" key="1">
    <citation type="submission" date="2016-09" db="EMBL/GenBank/DDBJ databases">
        <authorList>
            <person name="Chen S."/>
            <person name="Walker E."/>
        </authorList>
    </citation>
    <scope>NUCLEOTIDE SEQUENCE [LARGE SCALE GENOMIC DNA]</scope>
    <source>
        <strain evidence="4">MSU</strain>
    </source>
</reference>
<evidence type="ECO:0000313" key="2">
    <source>
        <dbReference type="EMBL" id="OHT44031.1"/>
    </source>
</evidence>
<name>A0A1S1J327_9FLAO</name>
<keyword evidence="5" id="KW-1185">Reference proteome</keyword>
<reference evidence="2" key="2">
    <citation type="submission" date="2016-09" db="EMBL/GenBank/DDBJ databases">
        <authorList>
            <person name="Capua I."/>
            <person name="De Benedictis P."/>
            <person name="Joannis T."/>
            <person name="Lombin L.H."/>
            <person name="Cattoli G."/>
        </authorList>
    </citation>
    <scope>NUCLEOTIDE SEQUENCE [LARGE SCALE GENOMIC DNA]</scope>
    <source>
        <strain evidence="2">MSU</strain>
    </source>
</reference>
<dbReference type="EMBL" id="MUHG01000015">
    <property type="protein sequence ID" value="OXB20329.1"/>
    <property type="molecule type" value="Genomic_DNA"/>
</dbReference>
<gene>
    <name evidence="3" type="ORF">B0A71_08060</name>
    <name evidence="2" type="ORF">BHE19_13935</name>
</gene>
<protein>
    <submittedName>
        <fullName evidence="2">Uncharacterized protein</fullName>
    </submittedName>
</protein>
<dbReference type="Proteomes" id="UP000180252">
    <property type="component" value="Unassembled WGS sequence"/>
</dbReference>
<evidence type="ECO:0000256" key="1">
    <source>
        <dbReference type="SAM" id="Coils"/>
    </source>
</evidence>
<reference evidence="3 5" key="3">
    <citation type="submission" date="2016-11" db="EMBL/GenBank/DDBJ databases">
        <title>Whole genomes of Flavobacteriaceae.</title>
        <authorList>
            <person name="Stine C."/>
            <person name="Li C."/>
            <person name="Tadesse D."/>
        </authorList>
    </citation>
    <scope>NUCLEOTIDE SEQUENCE [LARGE SCALE GENOMIC DNA]</scope>
    <source>
        <strain evidence="3 5">ATCC BAA-2541</strain>
    </source>
</reference>
<dbReference type="AlphaFoldDB" id="A0A1S1J327"/>
<evidence type="ECO:0000313" key="3">
    <source>
        <dbReference type="EMBL" id="OXB20329.1"/>
    </source>
</evidence>
<feature type="coiled-coil region" evidence="1">
    <location>
        <begin position="376"/>
        <end position="403"/>
    </location>
</feature>
<organism evidence="2 4">
    <name type="scientific">Flavobacterium tructae</name>
    <dbReference type="NCBI Taxonomy" id="1114873"/>
    <lineage>
        <taxon>Bacteria</taxon>
        <taxon>Pseudomonadati</taxon>
        <taxon>Bacteroidota</taxon>
        <taxon>Flavobacteriia</taxon>
        <taxon>Flavobacteriales</taxon>
        <taxon>Flavobacteriaceae</taxon>
        <taxon>Flavobacterium</taxon>
    </lineage>
</organism>
<sequence>MKKRIIGIISFLITAIGFSQQLGDGYASGIDNYTIPRTSGAYSGLDAIGGIPDLTHKWSHLFLIRHANSNNNHQLQLASSFTQNDRLFFRKIAADLNPSNPSWVELATRGTNTFAGNQFFNGSIKIQTANGDYNENLRLLPSTTGDFSSIALGAVPGDSGTGIGQWTMIRYPAISNYMFSLRYNTKDYFNILNNGNVGIGITNPNTKLAVVDDLQNQVVSSFIGGKNHQNYKYTAISIGESMSAGNSSNIGYMSHQTDKTSSGLYLTNYGDSEHNSSLFIKVGGNVGIGEINPKNKLDVKGTIHSQEVKVDMLGWSDFVFKKEYNLPTLTEVEKHIREKGHLENIPSEKEVLENGINLGEMNAKLLQKIEELTLYMIDIKKENDQMKADNLELKKRLINLENK</sequence>
<accession>A0A1S1J327</accession>
<evidence type="ECO:0000313" key="5">
    <source>
        <dbReference type="Proteomes" id="UP000198319"/>
    </source>
</evidence>